<dbReference type="Gene3D" id="1.25.40.20">
    <property type="entry name" value="Ankyrin repeat-containing domain"/>
    <property type="match status" value="1"/>
</dbReference>
<keyword evidence="1" id="KW-0040">ANK repeat</keyword>
<accession>A0A1X7SIK6</accession>
<dbReference type="InterPro" id="IPR002110">
    <property type="entry name" value="Ankyrin_rpt"/>
</dbReference>
<sequence>MAEVRKLAETLGTILSAEPSDNQKKLFEDHMEYGRKTSALQKIINHPIQRYNGRTLVHIAADKGLSEYLEKLLLEGGDPNKPSSVPDLCQVHTYTAY</sequence>
<dbReference type="AlphaFoldDB" id="A0A1X7SIK6"/>
<organism evidence="2">
    <name type="scientific">Amphimedon queenslandica</name>
    <name type="common">Sponge</name>
    <dbReference type="NCBI Taxonomy" id="400682"/>
    <lineage>
        <taxon>Eukaryota</taxon>
        <taxon>Metazoa</taxon>
        <taxon>Porifera</taxon>
        <taxon>Demospongiae</taxon>
        <taxon>Heteroscleromorpha</taxon>
        <taxon>Haplosclerida</taxon>
        <taxon>Niphatidae</taxon>
        <taxon>Amphimedon</taxon>
    </lineage>
</organism>
<dbReference type="PROSITE" id="PS50297">
    <property type="entry name" value="ANK_REP_REGION"/>
    <property type="match status" value="1"/>
</dbReference>
<feature type="repeat" description="ANK" evidence="1">
    <location>
        <begin position="52"/>
        <end position="84"/>
    </location>
</feature>
<evidence type="ECO:0000256" key="1">
    <source>
        <dbReference type="PROSITE-ProRule" id="PRU00023"/>
    </source>
</evidence>
<proteinExistence type="predicted"/>
<dbReference type="PROSITE" id="PS50088">
    <property type="entry name" value="ANK_REPEAT"/>
    <property type="match status" value="1"/>
</dbReference>
<dbReference type="InterPro" id="IPR036770">
    <property type="entry name" value="Ankyrin_rpt-contain_sf"/>
</dbReference>
<dbReference type="InParanoid" id="A0A1X7SIK6"/>
<evidence type="ECO:0000313" key="2">
    <source>
        <dbReference type="EnsemblMetazoa" id="Aqu2.1.01957_001"/>
    </source>
</evidence>
<dbReference type="OrthoDB" id="1866797at2759"/>
<dbReference type="EnsemblMetazoa" id="Aqu2.1.01957_001">
    <property type="protein sequence ID" value="Aqu2.1.01957_001"/>
    <property type="gene ID" value="Aqu2.1.01957"/>
</dbReference>
<protein>
    <submittedName>
        <fullName evidence="2">Uncharacterized protein</fullName>
    </submittedName>
</protein>
<reference evidence="2" key="1">
    <citation type="submission" date="2017-05" db="UniProtKB">
        <authorList>
            <consortium name="EnsemblMetazoa"/>
        </authorList>
    </citation>
    <scope>IDENTIFICATION</scope>
</reference>
<name>A0A1X7SIK6_AMPQE</name>